<gene>
    <name evidence="6" type="ORF">Vafri_7324</name>
</gene>
<evidence type="ECO:0000256" key="3">
    <source>
        <dbReference type="ARBA" id="ARBA00023242"/>
    </source>
</evidence>
<feature type="domain" description="SERRATE/Ars2 C-terminal" evidence="5">
    <location>
        <begin position="415"/>
        <end position="554"/>
    </location>
</feature>
<feature type="region of interest" description="Disordered" evidence="4">
    <location>
        <begin position="1"/>
        <end position="129"/>
    </location>
</feature>
<proteinExistence type="inferred from homology"/>
<dbReference type="GO" id="GO:0031053">
    <property type="term" value="P:primary miRNA processing"/>
    <property type="evidence" value="ECO:0007669"/>
    <property type="project" value="TreeGrafter"/>
</dbReference>
<feature type="compositionally biased region" description="Basic and acidic residues" evidence="4">
    <location>
        <begin position="70"/>
        <end position="80"/>
    </location>
</feature>
<feature type="region of interest" description="Disordered" evidence="4">
    <location>
        <begin position="522"/>
        <end position="578"/>
    </location>
</feature>
<protein>
    <recommendedName>
        <fullName evidence="5">SERRATE/Ars2 C-terminal domain-containing protein</fullName>
    </recommendedName>
</protein>
<dbReference type="InterPro" id="IPR007042">
    <property type="entry name" value="SERRATE/Ars2_C"/>
</dbReference>
<feature type="compositionally biased region" description="Gly residues" evidence="4">
    <location>
        <begin position="541"/>
        <end position="571"/>
    </location>
</feature>
<feature type="compositionally biased region" description="Low complexity" evidence="4">
    <location>
        <begin position="302"/>
        <end position="323"/>
    </location>
</feature>
<feature type="region of interest" description="Disordered" evidence="4">
    <location>
        <begin position="630"/>
        <end position="649"/>
    </location>
</feature>
<dbReference type="GO" id="GO:0016604">
    <property type="term" value="C:nuclear body"/>
    <property type="evidence" value="ECO:0007669"/>
    <property type="project" value="TreeGrafter"/>
</dbReference>
<reference evidence="6" key="1">
    <citation type="journal article" date="2021" name="Proc. Natl. Acad. Sci. U.S.A.">
        <title>Three genomes in the algal genus Volvox reveal the fate of a haploid sex-determining region after a transition to homothallism.</title>
        <authorList>
            <person name="Yamamoto K."/>
            <person name="Hamaji T."/>
            <person name="Kawai-Toyooka H."/>
            <person name="Matsuzaki R."/>
            <person name="Takahashi F."/>
            <person name="Nishimura Y."/>
            <person name="Kawachi M."/>
            <person name="Noguchi H."/>
            <person name="Minakuchi Y."/>
            <person name="Umen J.G."/>
            <person name="Toyoda A."/>
            <person name="Nozaki H."/>
        </authorList>
    </citation>
    <scope>NUCLEOTIDE SEQUENCE</scope>
    <source>
        <strain evidence="6">NIES-3780</strain>
    </source>
</reference>
<evidence type="ECO:0000256" key="2">
    <source>
        <dbReference type="ARBA" id="ARBA00005407"/>
    </source>
</evidence>
<comment type="similarity">
    <text evidence="2">Belongs to the ARS2 family.</text>
</comment>
<keyword evidence="3" id="KW-0539">Nucleus</keyword>
<evidence type="ECO:0000313" key="6">
    <source>
        <dbReference type="EMBL" id="GIL51320.1"/>
    </source>
</evidence>
<comment type="subcellular location">
    <subcellularLocation>
        <location evidence="1">Nucleus</location>
    </subcellularLocation>
</comment>
<dbReference type="Proteomes" id="UP000747399">
    <property type="component" value="Unassembled WGS sequence"/>
</dbReference>
<evidence type="ECO:0000256" key="1">
    <source>
        <dbReference type="ARBA" id="ARBA00004123"/>
    </source>
</evidence>
<name>A0A8J4B0P2_9CHLO</name>
<dbReference type="PANTHER" id="PTHR13165:SF0">
    <property type="entry name" value="SERRATE RNA EFFECTOR MOLECULE HOMOLOG"/>
    <property type="match status" value="1"/>
</dbReference>
<dbReference type="Pfam" id="PF04959">
    <property type="entry name" value="ARS2"/>
    <property type="match status" value="1"/>
</dbReference>
<feature type="region of interest" description="Disordered" evidence="4">
    <location>
        <begin position="276"/>
        <end position="351"/>
    </location>
</feature>
<feature type="compositionally biased region" description="Pro residues" evidence="4">
    <location>
        <begin position="8"/>
        <end position="23"/>
    </location>
</feature>
<feature type="compositionally biased region" description="Basic and acidic residues" evidence="4">
    <location>
        <begin position="24"/>
        <end position="39"/>
    </location>
</feature>
<evidence type="ECO:0000259" key="5">
    <source>
        <dbReference type="Pfam" id="PF04959"/>
    </source>
</evidence>
<feature type="compositionally biased region" description="Basic and acidic residues" evidence="4">
    <location>
        <begin position="89"/>
        <end position="129"/>
    </location>
</feature>
<keyword evidence="7" id="KW-1185">Reference proteome</keyword>
<evidence type="ECO:0000313" key="7">
    <source>
        <dbReference type="Proteomes" id="UP000747399"/>
    </source>
</evidence>
<sequence>MYGRDRGPPPPPPPGMMRGPPPDYMDRGPRDYPPRDMDRRRPRSPPPPMHDRDRYGRGRSPPPIPKRSRRDGSYERDFHEPPFNGRGSPEYDRRPPSPKGVYDEREAFERRGSMGRERPEEEKRPMTFKEFTLRKVPDDAAPDVAHRMYQEYLVEYYGSAIKAEFEQNKDTDMFKYQFDPRNFAKIVASRAEEAQDSAKHITADLASGALDPAHENFSQGMYDLAPKVEKEKPSANAEDGPKFAPDLCWRTSRVAHDLDLSRKLIRKLDAEKGIEENSLLPKVPPGTSSGTALAAEGATESQQQATTGDGAGGDAAPAANTGDSGPDGSALNQAAGVVPGAAGTGAPGDEEPAITVNEANITEIIGKLDLQLHWLWKVHGVDYYAGIELNEQDWPYRLNCCRLIRGPKPEEGESNEATEKADKEKLARSVDETWKSRITHGDPIEAKCLKARIEEELDKWIESQVTMVADNKWGSKLSNKLFVGKKYVIKHIKTKHQDKLASERERILDMLYFENFRTWKEDEERRRAEEEQHGAEPMEGEGAGMEGEGSYGGRGRGRGGMVGVRGRGRGLGRAMMGRGPMMGLEGPMMMPMPMAPMFMPPGPMGPFMPIIPGPVPLLPPGPIPIRGRGPRPLRGRGMPGRGMGPPKIDPRGMREYFDLDHPANNRAVLDYGDL</sequence>
<dbReference type="InterPro" id="IPR039727">
    <property type="entry name" value="SE/Ars2"/>
</dbReference>
<dbReference type="PANTHER" id="PTHR13165">
    <property type="entry name" value="ARSENITE-RESISTANCE PROTEIN 2"/>
    <property type="match status" value="1"/>
</dbReference>
<dbReference type="AlphaFoldDB" id="A0A8J4B0P2"/>
<evidence type="ECO:0000256" key="4">
    <source>
        <dbReference type="SAM" id="MobiDB-lite"/>
    </source>
</evidence>
<comment type="caution">
    <text evidence="6">The sequence shown here is derived from an EMBL/GenBank/DDBJ whole genome shotgun (WGS) entry which is preliminary data.</text>
</comment>
<organism evidence="6 7">
    <name type="scientific">Volvox africanus</name>
    <dbReference type="NCBI Taxonomy" id="51714"/>
    <lineage>
        <taxon>Eukaryota</taxon>
        <taxon>Viridiplantae</taxon>
        <taxon>Chlorophyta</taxon>
        <taxon>core chlorophytes</taxon>
        <taxon>Chlorophyceae</taxon>
        <taxon>CS clade</taxon>
        <taxon>Chlamydomonadales</taxon>
        <taxon>Volvocaceae</taxon>
        <taxon>Volvox</taxon>
    </lineage>
</organism>
<accession>A0A8J4B0P2</accession>
<feature type="compositionally biased region" description="Basic and acidic residues" evidence="4">
    <location>
        <begin position="522"/>
        <end position="536"/>
    </location>
</feature>
<dbReference type="EMBL" id="BNCO01000010">
    <property type="protein sequence ID" value="GIL51320.1"/>
    <property type="molecule type" value="Genomic_DNA"/>
</dbReference>